<organism evidence="2">
    <name type="scientific">Arundo donax</name>
    <name type="common">Giant reed</name>
    <name type="synonym">Donax arundinaceus</name>
    <dbReference type="NCBI Taxonomy" id="35708"/>
    <lineage>
        <taxon>Eukaryota</taxon>
        <taxon>Viridiplantae</taxon>
        <taxon>Streptophyta</taxon>
        <taxon>Embryophyta</taxon>
        <taxon>Tracheophyta</taxon>
        <taxon>Spermatophyta</taxon>
        <taxon>Magnoliopsida</taxon>
        <taxon>Liliopsida</taxon>
        <taxon>Poales</taxon>
        <taxon>Poaceae</taxon>
        <taxon>PACMAD clade</taxon>
        <taxon>Arundinoideae</taxon>
        <taxon>Arundineae</taxon>
        <taxon>Arundo</taxon>
    </lineage>
</organism>
<protein>
    <submittedName>
        <fullName evidence="2">Uncharacterized protein</fullName>
    </submittedName>
</protein>
<dbReference type="EMBL" id="GBRH01250594">
    <property type="protein sequence ID" value="JAD47301.1"/>
    <property type="molecule type" value="Transcribed_RNA"/>
</dbReference>
<name>A0A0A9A880_ARUDO</name>
<evidence type="ECO:0000256" key="1">
    <source>
        <dbReference type="SAM" id="SignalP"/>
    </source>
</evidence>
<dbReference type="AlphaFoldDB" id="A0A0A9A880"/>
<keyword evidence="1" id="KW-0732">Signal</keyword>
<feature type="signal peptide" evidence="1">
    <location>
        <begin position="1"/>
        <end position="19"/>
    </location>
</feature>
<reference evidence="2" key="2">
    <citation type="journal article" date="2015" name="Data Brief">
        <title>Shoot transcriptome of the giant reed, Arundo donax.</title>
        <authorList>
            <person name="Barrero R.A."/>
            <person name="Guerrero F.D."/>
            <person name="Moolhuijzen P."/>
            <person name="Goolsby J.A."/>
            <person name="Tidwell J."/>
            <person name="Bellgard S.E."/>
            <person name="Bellgard M.I."/>
        </authorList>
    </citation>
    <scope>NUCLEOTIDE SEQUENCE</scope>
    <source>
        <tissue evidence="2">Shoot tissue taken approximately 20 cm above the soil surface</tissue>
    </source>
</reference>
<reference evidence="2" key="1">
    <citation type="submission" date="2014-09" db="EMBL/GenBank/DDBJ databases">
        <authorList>
            <person name="Magalhaes I.L.F."/>
            <person name="Oliveira U."/>
            <person name="Santos F.R."/>
            <person name="Vidigal T.H.D.A."/>
            <person name="Brescovit A.D."/>
            <person name="Santos A.J."/>
        </authorList>
    </citation>
    <scope>NUCLEOTIDE SEQUENCE</scope>
    <source>
        <tissue evidence="2">Shoot tissue taken approximately 20 cm above the soil surface</tissue>
    </source>
</reference>
<feature type="chain" id="PRO_5002060165" evidence="1">
    <location>
        <begin position="20"/>
        <end position="48"/>
    </location>
</feature>
<accession>A0A0A9A880</accession>
<sequence length="48" mass="5743">MKWCCISLSVCMCIWKMSGQRCKVNFLPLFKKMHLLMRCKVNSLTVFR</sequence>
<evidence type="ECO:0000313" key="2">
    <source>
        <dbReference type="EMBL" id="JAD47301.1"/>
    </source>
</evidence>
<proteinExistence type="predicted"/>